<dbReference type="GO" id="GO:0003995">
    <property type="term" value="F:acyl-CoA dehydrogenase activity"/>
    <property type="evidence" value="ECO:0007669"/>
    <property type="project" value="TreeGrafter"/>
</dbReference>
<keyword evidence="9" id="KW-1185">Reference proteome</keyword>
<evidence type="ECO:0000259" key="7">
    <source>
        <dbReference type="Pfam" id="PF02771"/>
    </source>
</evidence>
<keyword evidence="4" id="KW-0274">FAD</keyword>
<keyword evidence="3" id="KW-0285">Flavoprotein</keyword>
<name>A0A318RM35_WILLI</name>
<dbReference type="AlphaFoldDB" id="A0A318RM35"/>
<dbReference type="RefSeq" id="WP_245937926.1">
    <property type="nucleotide sequence ID" value="NZ_QJSP01000007.1"/>
</dbReference>
<feature type="domain" description="Acyl-CoA dehydrogenase/oxidase C-terminal" evidence="6">
    <location>
        <begin position="235"/>
        <end position="377"/>
    </location>
</feature>
<evidence type="ECO:0000256" key="4">
    <source>
        <dbReference type="ARBA" id="ARBA00022827"/>
    </source>
</evidence>
<dbReference type="Pfam" id="PF00441">
    <property type="entry name" value="Acyl-CoA_dh_1"/>
    <property type="match status" value="1"/>
</dbReference>
<evidence type="ECO:0000256" key="3">
    <source>
        <dbReference type="ARBA" id="ARBA00022630"/>
    </source>
</evidence>
<dbReference type="Gene3D" id="1.20.140.10">
    <property type="entry name" value="Butyryl-CoA Dehydrogenase, subunit A, domain 3"/>
    <property type="match status" value="1"/>
</dbReference>
<evidence type="ECO:0000313" key="9">
    <source>
        <dbReference type="Proteomes" id="UP000247591"/>
    </source>
</evidence>
<dbReference type="Gene3D" id="1.10.540.10">
    <property type="entry name" value="Acyl-CoA dehydrogenase/oxidase, N-terminal domain"/>
    <property type="match status" value="1"/>
</dbReference>
<dbReference type="SUPFAM" id="SSF47203">
    <property type="entry name" value="Acyl-CoA dehydrogenase C-terminal domain-like"/>
    <property type="match status" value="1"/>
</dbReference>
<organism evidence="8 9">
    <name type="scientific">Williamsia limnetica</name>
    <dbReference type="NCBI Taxonomy" id="882452"/>
    <lineage>
        <taxon>Bacteria</taxon>
        <taxon>Bacillati</taxon>
        <taxon>Actinomycetota</taxon>
        <taxon>Actinomycetes</taxon>
        <taxon>Mycobacteriales</taxon>
        <taxon>Nocardiaceae</taxon>
        <taxon>Williamsia</taxon>
    </lineage>
</organism>
<dbReference type="Pfam" id="PF02771">
    <property type="entry name" value="Acyl-CoA_dh_N"/>
    <property type="match status" value="1"/>
</dbReference>
<dbReference type="InterPro" id="IPR036250">
    <property type="entry name" value="AcylCo_DH-like_C"/>
</dbReference>
<evidence type="ECO:0000259" key="6">
    <source>
        <dbReference type="Pfam" id="PF00441"/>
    </source>
</evidence>
<dbReference type="Proteomes" id="UP000247591">
    <property type="component" value="Unassembled WGS sequence"/>
</dbReference>
<dbReference type="PANTHER" id="PTHR43884:SF20">
    <property type="entry name" value="ACYL-COA DEHYDROGENASE FADE28"/>
    <property type="match status" value="1"/>
</dbReference>
<proteinExistence type="inferred from homology"/>
<accession>A0A318RM35</accession>
<dbReference type="EMBL" id="QJSP01000007">
    <property type="protein sequence ID" value="PYE16970.1"/>
    <property type="molecule type" value="Genomic_DNA"/>
</dbReference>
<comment type="caution">
    <text evidence="8">The sequence shown here is derived from an EMBL/GenBank/DDBJ whole genome shotgun (WGS) entry which is preliminary data.</text>
</comment>
<dbReference type="InterPro" id="IPR013786">
    <property type="entry name" value="AcylCoA_DH/ox_N"/>
</dbReference>
<gene>
    <name evidence="8" type="ORF">DFR67_107215</name>
</gene>
<dbReference type="GO" id="GO:0050660">
    <property type="term" value="F:flavin adenine dinucleotide binding"/>
    <property type="evidence" value="ECO:0007669"/>
    <property type="project" value="InterPro"/>
</dbReference>
<dbReference type="SUPFAM" id="SSF56645">
    <property type="entry name" value="Acyl-CoA dehydrogenase NM domain-like"/>
    <property type="match status" value="1"/>
</dbReference>
<dbReference type="InterPro" id="IPR037069">
    <property type="entry name" value="AcylCoA_DH/ox_N_sf"/>
</dbReference>
<evidence type="ECO:0000256" key="5">
    <source>
        <dbReference type="ARBA" id="ARBA00023002"/>
    </source>
</evidence>
<sequence length="391" mass="40657">MTITTPPPVPMVEDSTAQEVRATVRSLLDARCTPAFRLEFVAGGADFDDALWSALSHDLGLTGLLIPEVLGGAGASTRESAAVVIELGRALAPVPYLSSAVVATTALVRCARNGSSAAADVVARLADGAIAALAVPATQSFGDGAEPTVRATNTGLDTVVLSGNVKQVIGTADALALVVPARRGDELVLALVTADTPKVRATRRSNVDMTRPTRDLGLDEVSGTVIATGVEAGDAVTTALETGAALLASEQVGVCEWAMAQATEYLTVRHQFGRPIGSYQTLRHRAAHLWIDINHARAAAIYAASTLADAVADHTIAAALAQTYCGATALRVVEETIQMHGGIGFTWDHPLHLYLKRAFADTVVFGDADVHKSTLARLIGLAEPTPNPVHV</sequence>
<keyword evidence="5" id="KW-0560">Oxidoreductase</keyword>
<dbReference type="InterPro" id="IPR009100">
    <property type="entry name" value="AcylCoA_DH/oxidase_NM_dom_sf"/>
</dbReference>
<evidence type="ECO:0000256" key="2">
    <source>
        <dbReference type="ARBA" id="ARBA00009347"/>
    </source>
</evidence>
<dbReference type="PANTHER" id="PTHR43884">
    <property type="entry name" value="ACYL-COA DEHYDROGENASE"/>
    <property type="match status" value="1"/>
</dbReference>
<comment type="similarity">
    <text evidence="2">Belongs to the acyl-CoA dehydrogenase family.</text>
</comment>
<evidence type="ECO:0000256" key="1">
    <source>
        <dbReference type="ARBA" id="ARBA00001974"/>
    </source>
</evidence>
<reference evidence="8 9" key="1">
    <citation type="submission" date="2018-06" db="EMBL/GenBank/DDBJ databases">
        <title>Genomic Encyclopedia of Type Strains, Phase IV (KMG-IV): sequencing the most valuable type-strain genomes for metagenomic binning, comparative biology and taxonomic classification.</title>
        <authorList>
            <person name="Goeker M."/>
        </authorList>
    </citation>
    <scope>NUCLEOTIDE SEQUENCE [LARGE SCALE GENOMIC DNA]</scope>
    <source>
        <strain evidence="8 9">DSM 45521</strain>
    </source>
</reference>
<protein>
    <submittedName>
        <fullName evidence="8">Alkylation response protein AidB-like acyl-CoA dehydrogenase</fullName>
    </submittedName>
</protein>
<dbReference type="InterPro" id="IPR009075">
    <property type="entry name" value="AcylCo_DH/oxidase_C"/>
</dbReference>
<comment type="cofactor">
    <cofactor evidence="1">
        <name>FAD</name>
        <dbReference type="ChEBI" id="CHEBI:57692"/>
    </cofactor>
</comment>
<feature type="domain" description="Acyl-CoA dehydrogenase/oxidase N-terminal" evidence="7">
    <location>
        <begin position="16"/>
        <end position="108"/>
    </location>
</feature>
<evidence type="ECO:0000313" key="8">
    <source>
        <dbReference type="EMBL" id="PYE16970.1"/>
    </source>
</evidence>